<dbReference type="InterPro" id="IPR005119">
    <property type="entry name" value="LysR_subst-bd"/>
</dbReference>
<evidence type="ECO:0000313" key="9">
    <source>
        <dbReference type="Proteomes" id="UP000657200"/>
    </source>
</evidence>
<dbReference type="InterPro" id="IPR036390">
    <property type="entry name" value="WH_DNA-bd_sf"/>
</dbReference>
<accession>A0A0U5F3R3</accession>
<sequence>MFLRQLSYLIALDQHRHFSRAAQACGVSQPALSSAIRQLENELGITIINRNRRFFGLTEEGQRVLIWARKTLADLDSLRQEAAFAQDIAGGSISIGVMPQGVPVVPVLLEHFRNAVPALQVDVTVYPNAEILHQLREHRIQLGLMYLDQVPKGGPFQVQRLYAERYVLIASASIPLPAKLVCGWEDAADLPLGLLSRNMHSRQVVDACFAQAGVTPRVMLETNVLELLHAEILSGKVAGIMPVSALPERVGFMAALQVRRLDPSPTPEVGLLRLNQANSTALQARLWHVSTSLQLDDIYTV</sequence>
<dbReference type="Proteomes" id="UP000657200">
    <property type="component" value="Unassembled WGS sequence"/>
</dbReference>
<dbReference type="SUPFAM" id="SSF46785">
    <property type="entry name" value="Winged helix' DNA-binding domain"/>
    <property type="match status" value="1"/>
</dbReference>
<dbReference type="EMBL" id="WOTE01000001">
    <property type="protein sequence ID" value="NHO38353.1"/>
    <property type="molecule type" value="Genomic_DNA"/>
</dbReference>
<evidence type="ECO:0000256" key="3">
    <source>
        <dbReference type="ARBA" id="ARBA00023125"/>
    </source>
</evidence>
<dbReference type="STRING" id="431306.AGA_1508"/>
<dbReference type="Gene3D" id="1.10.10.10">
    <property type="entry name" value="Winged helix-like DNA-binding domain superfamily/Winged helix DNA-binding domain"/>
    <property type="match status" value="1"/>
</dbReference>
<organism evidence="6 8">
    <name type="scientific">Acetobacter ghanensis</name>
    <dbReference type="NCBI Taxonomy" id="431306"/>
    <lineage>
        <taxon>Bacteria</taxon>
        <taxon>Pseudomonadati</taxon>
        <taxon>Pseudomonadota</taxon>
        <taxon>Alphaproteobacteria</taxon>
        <taxon>Acetobacterales</taxon>
        <taxon>Acetobacteraceae</taxon>
        <taxon>Acetobacter</taxon>
    </lineage>
</organism>
<evidence type="ECO:0000256" key="4">
    <source>
        <dbReference type="ARBA" id="ARBA00023163"/>
    </source>
</evidence>
<dbReference type="AlphaFoldDB" id="A0A0U5F3R3"/>
<dbReference type="GO" id="GO:0003700">
    <property type="term" value="F:DNA-binding transcription factor activity"/>
    <property type="evidence" value="ECO:0007669"/>
    <property type="project" value="InterPro"/>
</dbReference>
<dbReference type="PROSITE" id="PS50931">
    <property type="entry name" value="HTH_LYSR"/>
    <property type="match status" value="1"/>
</dbReference>
<dbReference type="SUPFAM" id="SSF53850">
    <property type="entry name" value="Periplasmic binding protein-like II"/>
    <property type="match status" value="1"/>
</dbReference>
<dbReference type="CDD" id="cd05466">
    <property type="entry name" value="PBP2_LTTR_substrate"/>
    <property type="match status" value="1"/>
</dbReference>
<dbReference type="Pfam" id="PF00126">
    <property type="entry name" value="HTH_1"/>
    <property type="match status" value="1"/>
</dbReference>
<evidence type="ECO:0000259" key="5">
    <source>
        <dbReference type="PROSITE" id="PS50931"/>
    </source>
</evidence>
<gene>
    <name evidence="6" type="primary">lysR</name>
    <name evidence="6" type="ORF">AGA_1508</name>
    <name evidence="7" type="ORF">GOB80_01425</name>
</gene>
<proteinExistence type="inferred from homology"/>
<evidence type="ECO:0000313" key="7">
    <source>
        <dbReference type="EMBL" id="NHO38353.1"/>
    </source>
</evidence>
<dbReference type="Proteomes" id="UP000068250">
    <property type="component" value="Chromosome I"/>
</dbReference>
<keyword evidence="3" id="KW-0238">DNA-binding</keyword>
<dbReference type="PANTHER" id="PTHR30419">
    <property type="entry name" value="HTH-TYPE TRANSCRIPTIONAL REGULATOR YBHD"/>
    <property type="match status" value="1"/>
</dbReference>
<name>A0A0U5F3R3_9PROT</name>
<dbReference type="FunFam" id="1.10.10.10:FF:000001">
    <property type="entry name" value="LysR family transcriptional regulator"/>
    <property type="match status" value="1"/>
</dbReference>
<evidence type="ECO:0000313" key="6">
    <source>
        <dbReference type="EMBL" id="CEF55596.1"/>
    </source>
</evidence>
<comment type="similarity">
    <text evidence="1">Belongs to the LysR transcriptional regulatory family.</text>
</comment>
<feature type="domain" description="HTH lysR-type" evidence="5">
    <location>
        <begin position="1"/>
        <end position="58"/>
    </location>
</feature>
<dbReference type="GO" id="GO:0003677">
    <property type="term" value="F:DNA binding"/>
    <property type="evidence" value="ECO:0007669"/>
    <property type="project" value="UniProtKB-KW"/>
</dbReference>
<dbReference type="InterPro" id="IPR050950">
    <property type="entry name" value="HTH-type_LysR_regulators"/>
</dbReference>
<keyword evidence="9" id="KW-1185">Reference proteome</keyword>
<reference evidence="6" key="2">
    <citation type="submission" date="2014-09" db="EMBL/GenBank/DDBJ databases">
        <authorList>
            <person name="Magalhaes I.L.F."/>
            <person name="Oliveira U."/>
            <person name="Santos F.R."/>
            <person name="Vidigal T.H.D.A."/>
            <person name="Brescovit A.D."/>
            <person name="Santos A.J."/>
        </authorList>
    </citation>
    <scope>NUCLEOTIDE SEQUENCE</scope>
    <source>
        <strain evidence="6">LMG 23848T</strain>
    </source>
</reference>
<keyword evidence="2" id="KW-0805">Transcription regulation</keyword>
<protein>
    <submittedName>
        <fullName evidence="6">LysR family transcriptional regulator</fullName>
    </submittedName>
</protein>
<dbReference type="PRINTS" id="PR00039">
    <property type="entry name" value="HTHLYSR"/>
</dbReference>
<dbReference type="EMBL" id="LN609302">
    <property type="protein sequence ID" value="CEF55596.1"/>
    <property type="molecule type" value="Genomic_DNA"/>
</dbReference>
<evidence type="ECO:0000256" key="1">
    <source>
        <dbReference type="ARBA" id="ARBA00009437"/>
    </source>
</evidence>
<evidence type="ECO:0000256" key="2">
    <source>
        <dbReference type="ARBA" id="ARBA00023015"/>
    </source>
</evidence>
<evidence type="ECO:0000313" key="8">
    <source>
        <dbReference type="Proteomes" id="UP000068250"/>
    </source>
</evidence>
<dbReference type="PATRIC" id="fig|431306.5.peg.1533"/>
<reference evidence="8" key="1">
    <citation type="submission" date="2014-09" db="EMBL/GenBank/DDBJ databases">
        <authorList>
            <person name="Illeghems K.G."/>
        </authorList>
    </citation>
    <scope>NUCLEOTIDE SEQUENCE [LARGE SCALE GENOMIC DNA]</scope>
    <source>
        <strain evidence="8">LMG 23848T</strain>
    </source>
</reference>
<dbReference type="PANTHER" id="PTHR30419:SF31">
    <property type="entry name" value="BLR3139 PROTEIN"/>
    <property type="match status" value="1"/>
</dbReference>
<dbReference type="RefSeq" id="WP_059023617.1">
    <property type="nucleotide sequence ID" value="NZ_LN609302.1"/>
</dbReference>
<dbReference type="OrthoDB" id="9775392at2"/>
<dbReference type="InterPro" id="IPR036388">
    <property type="entry name" value="WH-like_DNA-bd_sf"/>
</dbReference>
<dbReference type="Gene3D" id="3.40.190.290">
    <property type="match status" value="1"/>
</dbReference>
<dbReference type="GO" id="GO:0005829">
    <property type="term" value="C:cytosol"/>
    <property type="evidence" value="ECO:0007669"/>
    <property type="project" value="TreeGrafter"/>
</dbReference>
<reference evidence="7 9" key="3">
    <citation type="journal article" date="2020" name="Int. J. Syst. Evol. Microbiol.">
        <title>Novel acetic acid bacteria from cider fermentations: Acetobacter conturbans sp. nov. and Acetobacter fallax sp. nov.</title>
        <authorList>
            <person name="Sombolestani A.S."/>
            <person name="Cleenwerck I."/>
            <person name="Cnockaert M."/>
            <person name="Borremans W."/>
            <person name="Wieme A.D."/>
            <person name="De Vuyst L."/>
            <person name="Vandamme P."/>
        </authorList>
    </citation>
    <scope>NUCLEOTIDE SEQUENCE [LARGE SCALE GENOMIC DNA]</scope>
    <source>
        <strain evidence="7 9">LMG 23848</strain>
    </source>
</reference>
<dbReference type="InterPro" id="IPR000847">
    <property type="entry name" value="LysR_HTH_N"/>
</dbReference>
<dbReference type="Pfam" id="PF03466">
    <property type="entry name" value="LysR_substrate"/>
    <property type="match status" value="1"/>
</dbReference>
<keyword evidence="4" id="KW-0804">Transcription</keyword>